<dbReference type="EMBL" id="PDJD01000001">
    <property type="protein sequence ID" value="PFG20969.1"/>
    <property type="molecule type" value="Genomic_DNA"/>
</dbReference>
<organism evidence="1 2">
    <name type="scientific">Serinibacter salmoneus</name>
    <dbReference type="NCBI Taxonomy" id="556530"/>
    <lineage>
        <taxon>Bacteria</taxon>
        <taxon>Bacillati</taxon>
        <taxon>Actinomycetota</taxon>
        <taxon>Actinomycetes</taxon>
        <taxon>Micrococcales</taxon>
        <taxon>Beutenbergiaceae</taxon>
        <taxon>Serinibacter</taxon>
    </lineage>
</organism>
<dbReference type="AlphaFoldDB" id="A0A2A9D539"/>
<sequence length="482" mass="52735">MRTPAHLLRTLRALARRVVTIDEQVSALRHEQQDARSDAAARALAAQEHRDALAGRATEENARIAADLTALRAQVGQAQRDARLAARRASLRGPTLRVVMLVHNPSAWGSLDAVHTLMSAAEDIDVTIVTIGSHQGGLGDLRGEDAAHEAMVARGVPHLRCPEDRDPIDLLHVLDPDIVFRQSQWDADIDPRLGSEELGAFRTCLVPYEPLNTIHNPDAGDTLDTGVDSEFHHRAWLVFTPRFAYERAVAVGRRAGAQYRAVGHPKADALRAAVPAWPLAGDAPRIVVSTHHSLSDTWNNFGLLDRVRDDLLAWARSGDQEFVWSPHPYLLPFVHSGRAKISQEDLRAWRAQWDALGNTASALSSDYPALLAACDVVVTDGISMLLEAQVVGKPVVFLERDEHVPFNEAGRRMLAGVHTARGVPEAQALVTALVRDGDPLREVQQQVVTDLFGPPGAAERIVAAIREQARRDGWRPQPGSHS</sequence>
<evidence type="ECO:0000313" key="2">
    <source>
        <dbReference type="Proteomes" id="UP000224915"/>
    </source>
</evidence>
<protein>
    <recommendedName>
        <fullName evidence="3">CDP-glycerol:poly(Glycerophosphate) glycerophosphotransferase</fullName>
    </recommendedName>
</protein>
<accession>A0A2A9D539</accession>
<reference evidence="1 2" key="1">
    <citation type="submission" date="2017-10" db="EMBL/GenBank/DDBJ databases">
        <title>Sequencing the genomes of 1000 actinobacteria strains.</title>
        <authorList>
            <person name="Klenk H.-P."/>
        </authorList>
    </citation>
    <scope>NUCLEOTIDE SEQUENCE [LARGE SCALE GENOMIC DNA]</scope>
    <source>
        <strain evidence="1 2">DSM 21801</strain>
    </source>
</reference>
<comment type="caution">
    <text evidence="1">The sequence shown here is derived from an EMBL/GenBank/DDBJ whole genome shotgun (WGS) entry which is preliminary data.</text>
</comment>
<dbReference type="Proteomes" id="UP000224915">
    <property type="component" value="Unassembled WGS sequence"/>
</dbReference>
<dbReference type="SUPFAM" id="SSF53756">
    <property type="entry name" value="UDP-Glycosyltransferase/glycogen phosphorylase"/>
    <property type="match status" value="1"/>
</dbReference>
<dbReference type="RefSeq" id="WP_143556980.1">
    <property type="nucleotide sequence ID" value="NZ_PDJD01000001.1"/>
</dbReference>
<gene>
    <name evidence="1" type="ORF">ATL40_2588</name>
</gene>
<name>A0A2A9D539_9MICO</name>
<dbReference type="Gene3D" id="3.40.50.12580">
    <property type="match status" value="1"/>
</dbReference>
<dbReference type="InterPro" id="IPR043148">
    <property type="entry name" value="TagF_C"/>
</dbReference>
<evidence type="ECO:0000313" key="1">
    <source>
        <dbReference type="EMBL" id="PFG20969.1"/>
    </source>
</evidence>
<keyword evidence="2" id="KW-1185">Reference proteome</keyword>
<evidence type="ECO:0008006" key="3">
    <source>
        <dbReference type="Google" id="ProtNLM"/>
    </source>
</evidence>
<proteinExistence type="predicted"/>
<dbReference type="OrthoDB" id="2334812at2"/>